<feature type="region of interest" description="Disordered" evidence="10">
    <location>
        <begin position="404"/>
        <end position="439"/>
    </location>
</feature>
<dbReference type="GO" id="GO:0042803">
    <property type="term" value="F:protein homodimerization activity"/>
    <property type="evidence" value="ECO:0007669"/>
    <property type="project" value="Ensembl"/>
</dbReference>
<dbReference type="GO" id="GO:0032981">
    <property type="term" value="P:mitochondrial respiratory chain complex I assembly"/>
    <property type="evidence" value="ECO:0007669"/>
    <property type="project" value="Ensembl"/>
</dbReference>
<reference evidence="13" key="3">
    <citation type="submission" date="2025-09" db="UniProtKB">
        <authorList>
            <consortium name="Ensembl"/>
        </authorList>
    </citation>
    <scope>IDENTIFICATION</scope>
</reference>
<keyword evidence="8 11" id="KW-0472">Membrane</keyword>
<dbReference type="RefSeq" id="XP_007479856.1">
    <property type="nucleotide sequence ID" value="XM_007479794.3"/>
</dbReference>
<reference evidence="13 14" key="1">
    <citation type="journal article" date="2007" name="Nature">
        <title>Genome of the marsupial Monodelphis domestica reveals innovation in non-coding sequences.</title>
        <authorList>
            <person name="Mikkelsen T.S."/>
            <person name="Wakefield M.J."/>
            <person name="Aken B."/>
            <person name="Amemiya C.T."/>
            <person name="Chang J.L."/>
            <person name="Duke S."/>
            <person name="Garber M."/>
            <person name="Gentles A.J."/>
            <person name="Goodstadt L."/>
            <person name="Heger A."/>
            <person name="Jurka J."/>
            <person name="Kamal M."/>
            <person name="Mauceli E."/>
            <person name="Searle S.M."/>
            <person name="Sharpe T."/>
            <person name="Baker M.L."/>
            <person name="Batzer M.A."/>
            <person name="Benos P.V."/>
            <person name="Belov K."/>
            <person name="Clamp M."/>
            <person name="Cook A."/>
            <person name="Cuff J."/>
            <person name="Das R."/>
            <person name="Davidow L."/>
            <person name="Deakin J.E."/>
            <person name="Fazzari M.J."/>
            <person name="Glass J.L."/>
            <person name="Grabherr M."/>
            <person name="Greally J.M."/>
            <person name="Gu W."/>
            <person name="Hore T.A."/>
            <person name="Huttley G.A."/>
            <person name="Kleber M."/>
            <person name="Jirtle R.L."/>
            <person name="Koina E."/>
            <person name="Lee J.T."/>
            <person name="Mahony S."/>
            <person name="Marra M.A."/>
            <person name="Miller R.D."/>
            <person name="Nicholls R.D."/>
            <person name="Oda M."/>
            <person name="Papenfuss A.T."/>
            <person name="Parra Z.E."/>
            <person name="Pollock D.D."/>
            <person name="Ray D.A."/>
            <person name="Schein J.E."/>
            <person name="Speed T.P."/>
            <person name="Thompson K."/>
            <person name="VandeBerg J.L."/>
            <person name="Wade C.M."/>
            <person name="Walker J.A."/>
            <person name="Waters P.D."/>
            <person name="Webber C."/>
            <person name="Weidman J.R."/>
            <person name="Xie X."/>
            <person name="Zody M.C."/>
            <person name="Baldwin J."/>
            <person name="Abdouelleil A."/>
            <person name="Abdulkadir J."/>
            <person name="Abebe A."/>
            <person name="Abera B."/>
            <person name="Abreu J."/>
            <person name="Acer S.C."/>
            <person name="Aftuck L."/>
            <person name="Alexander A."/>
            <person name="An P."/>
            <person name="Anderson E."/>
            <person name="Anderson S."/>
            <person name="Arachi H."/>
            <person name="Azer M."/>
            <person name="Bachantsang P."/>
            <person name="Barry A."/>
            <person name="Bayul T."/>
            <person name="Berlin A."/>
            <person name="Bessette D."/>
            <person name="Bloom T."/>
            <person name="Bloom T."/>
            <person name="Boguslavskiy L."/>
            <person name="Bonnet C."/>
            <person name="Boukhgalter B."/>
            <person name="Bourzgui I."/>
            <person name="Brown A."/>
            <person name="Cahill P."/>
            <person name="Channer S."/>
            <person name="Cheshatsang Y."/>
            <person name="Chuda L."/>
            <person name="Citroen M."/>
            <person name="Collymore A."/>
            <person name="Cooke P."/>
            <person name="Costello M."/>
            <person name="D'Aco K."/>
            <person name="Daza R."/>
            <person name="De Haan G."/>
            <person name="DeGray S."/>
            <person name="DeMaso C."/>
            <person name="Dhargay N."/>
            <person name="Dooley K."/>
            <person name="Dooley E."/>
            <person name="Doricent M."/>
            <person name="Dorje P."/>
            <person name="Dorjee K."/>
            <person name="Dupes A."/>
            <person name="Elong R."/>
            <person name="Falk J."/>
            <person name="Farina A."/>
            <person name="Faro S."/>
            <person name="Ferguson D."/>
            <person name="Fisher S."/>
            <person name="Foley C.D."/>
            <person name="Franke A."/>
            <person name="Friedrich D."/>
            <person name="Gadbois L."/>
            <person name="Gearin G."/>
            <person name="Gearin C.R."/>
            <person name="Giannoukos G."/>
            <person name="Goode T."/>
            <person name="Graham J."/>
            <person name="Grandbois E."/>
            <person name="Grewal S."/>
            <person name="Gyaltsen K."/>
            <person name="Hafez N."/>
            <person name="Hagos B."/>
            <person name="Hall J."/>
            <person name="Henson C."/>
            <person name="Hollinger A."/>
            <person name="Honan T."/>
            <person name="Huard M.D."/>
            <person name="Hughes L."/>
            <person name="Hurhula B."/>
            <person name="Husby M.E."/>
            <person name="Kamat A."/>
            <person name="Kanga B."/>
            <person name="Kashin S."/>
            <person name="Khazanovich D."/>
            <person name="Kisner P."/>
            <person name="Lance K."/>
            <person name="Lara M."/>
            <person name="Lee W."/>
            <person name="Lennon N."/>
            <person name="Letendre F."/>
            <person name="LeVine R."/>
            <person name="Lipovsky A."/>
            <person name="Liu X."/>
            <person name="Liu J."/>
            <person name="Liu S."/>
            <person name="Lokyitsang T."/>
            <person name="Lokyitsang Y."/>
            <person name="Lubonja R."/>
            <person name="Lui A."/>
            <person name="MacDonald P."/>
            <person name="Magnisalis V."/>
            <person name="Maru K."/>
            <person name="Matthews C."/>
            <person name="McCusker W."/>
            <person name="McDonough S."/>
            <person name="Mehta T."/>
            <person name="Meldrim J."/>
            <person name="Meneus L."/>
            <person name="Mihai O."/>
            <person name="Mihalev A."/>
            <person name="Mihova T."/>
            <person name="Mittelman R."/>
            <person name="Mlenga V."/>
            <person name="Montmayeur A."/>
            <person name="Mulrain L."/>
            <person name="Navidi A."/>
            <person name="Naylor J."/>
            <person name="Negash T."/>
            <person name="Nguyen T."/>
            <person name="Nguyen N."/>
            <person name="Nicol R."/>
            <person name="Norbu C."/>
            <person name="Norbu N."/>
            <person name="Novod N."/>
            <person name="O'Neill B."/>
            <person name="Osman S."/>
            <person name="Markiewicz E."/>
            <person name="Oyono O.L."/>
            <person name="Patti C."/>
            <person name="Phunkhang P."/>
            <person name="Pierre F."/>
            <person name="Priest M."/>
            <person name="Raghuraman S."/>
            <person name="Rege F."/>
            <person name="Reyes R."/>
            <person name="Rise C."/>
            <person name="Rogov P."/>
            <person name="Ross K."/>
            <person name="Ryan E."/>
            <person name="Settipalli S."/>
            <person name="Shea T."/>
            <person name="Sherpa N."/>
            <person name="Shi L."/>
            <person name="Shih D."/>
            <person name="Sparrow T."/>
            <person name="Spaulding J."/>
            <person name="Stalker J."/>
            <person name="Stange-Thomann N."/>
            <person name="Stavropoulos S."/>
            <person name="Stone C."/>
            <person name="Strader C."/>
            <person name="Tesfaye S."/>
            <person name="Thomson T."/>
            <person name="Thoulutsang Y."/>
            <person name="Thoulutsang D."/>
            <person name="Topham K."/>
            <person name="Topping I."/>
            <person name="Tsamla T."/>
            <person name="Vassiliev H."/>
            <person name="Vo A."/>
            <person name="Wangchuk T."/>
            <person name="Wangdi T."/>
            <person name="Weiand M."/>
            <person name="Wilkinson J."/>
            <person name="Wilson A."/>
            <person name="Yadav S."/>
            <person name="Young G."/>
            <person name="Yu Q."/>
            <person name="Zembek L."/>
            <person name="Zhong D."/>
            <person name="Zimmer A."/>
            <person name="Zwirko Z."/>
            <person name="Jaffe D.B."/>
            <person name="Alvarez P."/>
            <person name="Brockman W."/>
            <person name="Butler J."/>
            <person name="Chin C."/>
            <person name="Gnerre S."/>
            <person name="MacCallum I."/>
            <person name="Graves J.A."/>
            <person name="Ponting C.P."/>
            <person name="Breen M."/>
            <person name="Samollow P.B."/>
            <person name="Lander E.S."/>
            <person name="Lindblad-Toh K."/>
        </authorList>
    </citation>
    <scope>NUCLEOTIDE SEQUENCE [LARGE SCALE GENOMIC DNA]</scope>
</reference>
<evidence type="ECO:0000256" key="6">
    <source>
        <dbReference type="ARBA" id="ARBA00022989"/>
    </source>
</evidence>
<comment type="subcellular location">
    <subcellularLocation>
        <location evidence="9">Membrane</location>
        <topology evidence="9">Multi-pass membrane protein</topology>
    </subcellularLocation>
    <subcellularLocation>
        <location evidence="1">Mitochondrion inner membrane</location>
        <topology evidence="1">Multi-pass membrane protein</topology>
    </subcellularLocation>
</comment>
<accession>F7CH89</accession>
<dbReference type="CDD" id="cd20069">
    <property type="entry name" value="5TM_Oxa1-like"/>
    <property type="match status" value="1"/>
</dbReference>
<dbReference type="FunCoup" id="F7CH89">
    <property type="interactions" value="1639"/>
</dbReference>
<dbReference type="InParanoid" id="F7CH89"/>
<keyword evidence="5" id="KW-0809">Transit peptide</keyword>
<dbReference type="OrthoDB" id="2148490at2759"/>
<dbReference type="GeneTree" id="ENSGT00530000063506"/>
<evidence type="ECO:0000313" key="13">
    <source>
        <dbReference type="Ensembl" id="ENSMODP00000006597.3"/>
    </source>
</evidence>
<evidence type="ECO:0000259" key="12">
    <source>
        <dbReference type="Pfam" id="PF02096"/>
    </source>
</evidence>
<evidence type="ECO:0000256" key="1">
    <source>
        <dbReference type="ARBA" id="ARBA00004448"/>
    </source>
</evidence>
<evidence type="ECO:0000256" key="9">
    <source>
        <dbReference type="RuleBase" id="RU003945"/>
    </source>
</evidence>
<feature type="transmembrane region" description="Helical" evidence="11">
    <location>
        <begin position="266"/>
        <end position="283"/>
    </location>
</feature>
<dbReference type="PANTHER" id="PTHR12428:SF66">
    <property type="entry name" value="MITOCHONDRIAL INNER MEMBRANE PROTEIN OXA1L"/>
    <property type="match status" value="1"/>
</dbReference>
<feature type="transmembrane region" description="Helical" evidence="11">
    <location>
        <begin position="142"/>
        <end position="164"/>
    </location>
</feature>
<dbReference type="Ensembl" id="ENSMODT00000006733.3">
    <property type="protein sequence ID" value="ENSMODP00000006597.3"/>
    <property type="gene ID" value="ENSMODG00000005347.3"/>
</dbReference>
<dbReference type="GO" id="GO:0051262">
    <property type="term" value="P:protein tetramerization"/>
    <property type="evidence" value="ECO:0007669"/>
    <property type="project" value="Ensembl"/>
</dbReference>
<protein>
    <submittedName>
        <fullName evidence="13">OXA1L mitochondrial inner membrane protein</fullName>
    </submittedName>
</protein>
<evidence type="ECO:0000256" key="3">
    <source>
        <dbReference type="ARBA" id="ARBA00022692"/>
    </source>
</evidence>
<evidence type="ECO:0000256" key="5">
    <source>
        <dbReference type="ARBA" id="ARBA00022946"/>
    </source>
</evidence>
<evidence type="ECO:0000256" key="10">
    <source>
        <dbReference type="SAM" id="MobiDB-lite"/>
    </source>
</evidence>
<name>F7CH89_MONDO</name>
<dbReference type="GeneID" id="100030359"/>
<keyword evidence="7" id="KW-0496">Mitochondrion</keyword>
<comment type="similarity">
    <text evidence="2 9">Belongs to the OXA1/ALB3/YidC family.</text>
</comment>
<dbReference type="STRING" id="13616.ENSMODP00000006597"/>
<keyword evidence="6 11" id="KW-1133">Transmembrane helix</keyword>
<dbReference type="CTD" id="5018"/>
<dbReference type="GO" id="GO:0033615">
    <property type="term" value="P:mitochondrial proton-transporting ATP synthase complex assembly"/>
    <property type="evidence" value="ECO:0007669"/>
    <property type="project" value="Ensembl"/>
</dbReference>
<keyword evidence="14" id="KW-1185">Reference proteome</keyword>
<evidence type="ECO:0000256" key="11">
    <source>
        <dbReference type="SAM" id="Phobius"/>
    </source>
</evidence>
<gene>
    <name evidence="13" type="primary">OXA1L</name>
</gene>
<dbReference type="GO" id="GO:0032979">
    <property type="term" value="P:protein insertion into mitochondrial inner membrane from matrix"/>
    <property type="evidence" value="ECO:0000318"/>
    <property type="project" value="GO_Central"/>
</dbReference>
<keyword evidence="4" id="KW-0999">Mitochondrion inner membrane</keyword>
<feature type="compositionally biased region" description="Low complexity" evidence="10">
    <location>
        <begin position="417"/>
        <end position="428"/>
    </location>
</feature>
<dbReference type="InterPro" id="IPR001708">
    <property type="entry name" value="YidC/ALB3/OXA1/COX18"/>
</dbReference>
<dbReference type="Bgee" id="ENSMODG00000005347">
    <property type="expression patterns" value="Expressed in adult mammalian kidney and 18 other cell types or tissues"/>
</dbReference>
<evidence type="ECO:0000313" key="14">
    <source>
        <dbReference type="Proteomes" id="UP000002280"/>
    </source>
</evidence>
<dbReference type="HOGENOM" id="CLU_029282_3_1_1"/>
<sequence>MASGRMCGYLEVLRVLRPRRQFHSVSQNSYWLCGPQWKRPPGTSLFLTRQRGKLSPCVYHLGPTPRYLSTSTALFAESQVQTSPILPAAPSPPSVTEVVPGGAADAVQAATEQSLSDLGLGGFTPVGLVQNLLEFVHVDLGLPWWGAIVTCTVVARIMIFPLIVKGQREAVKINNHMPEIQKFSTRMNEAKLSGDKFEFSRAFSELQLYQKKHDVSPLRGFIVPLAQAPVFISFFIALREMAYLPVPSMQNGGLWWFQDLTAADPLYALPLLVTASMWAILELGAETGVNNANLRMMKTVFRVLPLIVLPFTINFPTAVFTYWFSSNLFSLAQVSFLQIPAVRIWLRIPKRITHEPSQLPTQEGLIKSIKTGWKNAQTAHQLKERERRMRDHLQLAARGPLRQTFTHNPLLQPEGKQPPTTTSTSSKPKSQKPWRDTLG</sequence>
<dbReference type="PANTHER" id="PTHR12428">
    <property type="entry name" value="OXA1"/>
    <property type="match status" value="1"/>
</dbReference>
<feature type="transmembrane region" description="Helical" evidence="11">
    <location>
        <begin position="303"/>
        <end position="323"/>
    </location>
</feature>
<proteinExistence type="inferred from homology"/>
<dbReference type="GO" id="GO:0141164">
    <property type="term" value="P:mitochondrial protein quality control"/>
    <property type="evidence" value="ECO:0007669"/>
    <property type="project" value="Ensembl"/>
</dbReference>
<evidence type="ECO:0000256" key="8">
    <source>
        <dbReference type="ARBA" id="ARBA00023136"/>
    </source>
</evidence>
<dbReference type="NCBIfam" id="TIGR03592">
    <property type="entry name" value="yidC_oxa1_cterm"/>
    <property type="match status" value="1"/>
</dbReference>
<dbReference type="OMA" id="GWKNAQT"/>
<evidence type="ECO:0000256" key="7">
    <source>
        <dbReference type="ARBA" id="ARBA00023128"/>
    </source>
</evidence>
<dbReference type="GO" id="GO:0009060">
    <property type="term" value="P:aerobic respiration"/>
    <property type="evidence" value="ECO:0007669"/>
    <property type="project" value="Ensembl"/>
</dbReference>
<organism evidence="13 14">
    <name type="scientific">Monodelphis domestica</name>
    <name type="common">Gray short-tailed opossum</name>
    <dbReference type="NCBI Taxonomy" id="13616"/>
    <lineage>
        <taxon>Eukaryota</taxon>
        <taxon>Metazoa</taxon>
        <taxon>Chordata</taxon>
        <taxon>Craniata</taxon>
        <taxon>Vertebrata</taxon>
        <taxon>Euteleostomi</taxon>
        <taxon>Mammalia</taxon>
        <taxon>Metatheria</taxon>
        <taxon>Didelphimorphia</taxon>
        <taxon>Didelphidae</taxon>
        <taxon>Monodelphis</taxon>
    </lineage>
</organism>
<dbReference type="GO" id="GO:0097177">
    <property type="term" value="F:mitochondrial ribosome binding"/>
    <property type="evidence" value="ECO:0007669"/>
    <property type="project" value="Ensembl"/>
</dbReference>
<dbReference type="GO" id="GO:0032977">
    <property type="term" value="F:membrane insertase activity"/>
    <property type="evidence" value="ECO:0000318"/>
    <property type="project" value="GO_Central"/>
</dbReference>
<dbReference type="eggNOG" id="KOG1239">
    <property type="taxonomic scope" value="Eukaryota"/>
</dbReference>
<feature type="transmembrane region" description="Helical" evidence="11">
    <location>
        <begin position="221"/>
        <end position="246"/>
    </location>
</feature>
<feature type="domain" description="Membrane insertase YidC/Oxa/ALB C-terminal" evidence="12">
    <location>
        <begin position="144"/>
        <end position="337"/>
    </location>
</feature>
<dbReference type="Pfam" id="PF02096">
    <property type="entry name" value="60KD_IMP"/>
    <property type="match status" value="1"/>
</dbReference>
<dbReference type="InterPro" id="IPR028055">
    <property type="entry name" value="YidC/Oxa/ALB_C"/>
</dbReference>
<evidence type="ECO:0000256" key="4">
    <source>
        <dbReference type="ARBA" id="ARBA00022792"/>
    </source>
</evidence>
<evidence type="ECO:0000256" key="2">
    <source>
        <dbReference type="ARBA" id="ARBA00009877"/>
    </source>
</evidence>
<dbReference type="GO" id="GO:0032991">
    <property type="term" value="C:protein-containing complex"/>
    <property type="evidence" value="ECO:0007669"/>
    <property type="project" value="Ensembl"/>
</dbReference>
<reference evidence="13" key="2">
    <citation type="submission" date="2025-08" db="UniProtKB">
        <authorList>
            <consortium name="Ensembl"/>
        </authorList>
    </citation>
    <scope>IDENTIFICATION</scope>
</reference>
<dbReference type="Proteomes" id="UP000002280">
    <property type="component" value="Chromosome 1"/>
</dbReference>
<dbReference type="GO" id="GO:0005743">
    <property type="term" value="C:mitochondrial inner membrane"/>
    <property type="evidence" value="ECO:0000318"/>
    <property type="project" value="GO_Central"/>
</dbReference>
<dbReference type="AlphaFoldDB" id="F7CH89"/>
<keyword evidence="3 9" id="KW-0812">Transmembrane</keyword>